<name>A0ABS5CFQ8_9BACL</name>
<feature type="transmembrane region" description="Helical" evidence="6">
    <location>
        <begin position="234"/>
        <end position="252"/>
    </location>
</feature>
<comment type="subcellular location">
    <subcellularLocation>
        <location evidence="1">Cell membrane</location>
        <topology evidence="1">Multi-pass membrane protein</topology>
    </subcellularLocation>
</comment>
<dbReference type="EMBL" id="JAGKSP010000007">
    <property type="protein sequence ID" value="MBP3964699.1"/>
    <property type="molecule type" value="Genomic_DNA"/>
</dbReference>
<sequence length="307" mass="32282">MLGSMIGAVELGLLYALMAIGVYITFRILDFPDLTVDGSYTTGGAVAAIMITHGYEPWISTLCAFLCGLAAGALTGLLHTKGKINGLLAGILMMIALYSINLRIMGKPNISLVNTDTLFSAISDNSWVFIPVLAVLVLLVKLLLDGFLHTDVGLALRATGDNARMIRSLGTNTDTTKIIGVSLSNGLVALSGALIAQESGFADMSMGVGTIVLGLASVIIGEAIFGFRTVFQATLAAVLGSIVYRIIYALALRVEFFDASDLKMITALIVVAALVIPTVRRSMKQKVLARKRTQELLVAAGSKGGQA</sequence>
<comment type="caution">
    <text evidence="7">The sequence shown here is derived from an EMBL/GenBank/DDBJ whole genome shotgun (WGS) entry which is preliminary data.</text>
</comment>
<dbReference type="RefSeq" id="WP_210660527.1">
    <property type="nucleotide sequence ID" value="NZ_JAGKSP010000007.1"/>
</dbReference>
<gene>
    <name evidence="7" type="ORF">I8J30_18430</name>
</gene>
<dbReference type="CDD" id="cd06574">
    <property type="entry name" value="TM_PBP1_branched-chain-AA_like"/>
    <property type="match status" value="1"/>
</dbReference>
<keyword evidence="5 6" id="KW-0472">Membrane</keyword>
<feature type="transmembrane region" description="Helical" evidence="6">
    <location>
        <begin position="86"/>
        <end position="106"/>
    </location>
</feature>
<dbReference type="Pfam" id="PF02653">
    <property type="entry name" value="BPD_transp_2"/>
    <property type="match status" value="1"/>
</dbReference>
<keyword evidence="8" id="KW-1185">Reference proteome</keyword>
<evidence type="ECO:0000256" key="6">
    <source>
        <dbReference type="SAM" id="Phobius"/>
    </source>
</evidence>
<dbReference type="PANTHER" id="PTHR32196:SF69">
    <property type="entry name" value="BRANCHED-CHAIN AMINO ACID TRANSPORT SYSTEM, PERMEASE PROTEIN"/>
    <property type="match status" value="1"/>
</dbReference>
<keyword evidence="4 6" id="KW-1133">Transmembrane helix</keyword>
<feature type="transmembrane region" description="Helical" evidence="6">
    <location>
        <begin position="264"/>
        <end position="283"/>
    </location>
</feature>
<evidence type="ECO:0000256" key="2">
    <source>
        <dbReference type="ARBA" id="ARBA00022475"/>
    </source>
</evidence>
<evidence type="ECO:0000256" key="5">
    <source>
        <dbReference type="ARBA" id="ARBA00023136"/>
    </source>
</evidence>
<organism evidence="7 8">
    <name type="scientific">Paenibacillus lignilyticus</name>
    <dbReference type="NCBI Taxonomy" id="1172615"/>
    <lineage>
        <taxon>Bacteria</taxon>
        <taxon>Bacillati</taxon>
        <taxon>Bacillota</taxon>
        <taxon>Bacilli</taxon>
        <taxon>Bacillales</taxon>
        <taxon>Paenibacillaceae</taxon>
        <taxon>Paenibacillus</taxon>
    </lineage>
</organism>
<evidence type="ECO:0000313" key="7">
    <source>
        <dbReference type="EMBL" id="MBP3964699.1"/>
    </source>
</evidence>
<evidence type="ECO:0000256" key="1">
    <source>
        <dbReference type="ARBA" id="ARBA00004651"/>
    </source>
</evidence>
<feature type="transmembrane region" description="Helical" evidence="6">
    <location>
        <begin position="12"/>
        <end position="29"/>
    </location>
</feature>
<feature type="transmembrane region" description="Helical" evidence="6">
    <location>
        <begin position="126"/>
        <end position="144"/>
    </location>
</feature>
<evidence type="ECO:0000256" key="4">
    <source>
        <dbReference type="ARBA" id="ARBA00022989"/>
    </source>
</evidence>
<feature type="transmembrane region" description="Helical" evidence="6">
    <location>
        <begin position="208"/>
        <end position="227"/>
    </location>
</feature>
<evidence type="ECO:0000313" key="8">
    <source>
        <dbReference type="Proteomes" id="UP000673394"/>
    </source>
</evidence>
<proteinExistence type="predicted"/>
<dbReference type="PANTHER" id="PTHR32196">
    <property type="entry name" value="ABC TRANSPORTER PERMEASE PROTEIN YPHD-RELATED-RELATED"/>
    <property type="match status" value="1"/>
</dbReference>
<protein>
    <submittedName>
        <fullName evidence="7">ABC transporter permease</fullName>
    </submittedName>
</protein>
<evidence type="ECO:0000256" key="3">
    <source>
        <dbReference type="ARBA" id="ARBA00022692"/>
    </source>
</evidence>
<accession>A0ABS5CFQ8</accession>
<reference evidence="7 8" key="1">
    <citation type="submission" date="2021-04" db="EMBL/GenBank/DDBJ databases">
        <title>Paenibacillus sp. DLE-14 whole genome sequence.</title>
        <authorList>
            <person name="Ham Y.J."/>
        </authorList>
    </citation>
    <scope>NUCLEOTIDE SEQUENCE [LARGE SCALE GENOMIC DNA]</scope>
    <source>
        <strain evidence="7 8">DLE-14</strain>
    </source>
</reference>
<keyword evidence="3 6" id="KW-0812">Transmembrane</keyword>
<keyword evidence="2" id="KW-1003">Cell membrane</keyword>
<dbReference type="InterPro" id="IPR001851">
    <property type="entry name" value="ABC_transp_permease"/>
</dbReference>
<dbReference type="Proteomes" id="UP000673394">
    <property type="component" value="Unassembled WGS sequence"/>
</dbReference>
<feature type="transmembrane region" description="Helical" evidence="6">
    <location>
        <begin position="58"/>
        <end position="79"/>
    </location>
</feature>
<feature type="transmembrane region" description="Helical" evidence="6">
    <location>
        <begin position="178"/>
        <end position="196"/>
    </location>
</feature>